<evidence type="ECO:0008006" key="3">
    <source>
        <dbReference type="Google" id="ProtNLM"/>
    </source>
</evidence>
<accession>A0A6C0IRY8</accession>
<evidence type="ECO:0000313" key="2">
    <source>
        <dbReference type="EMBL" id="QHT95350.1"/>
    </source>
</evidence>
<keyword evidence="1" id="KW-0812">Transmembrane</keyword>
<reference evidence="2" key="1">
    <citation type="journal article" date="2020" name="Nature">
        <title>Giant virus diversity and host interactions through global metagenomics.</title>
        <authorList>
            <person name="Schulz F."/>
            <person name="Roux S."/>
            <person name="Paez-Espino D."/>
            <person name="Jungbluth S."/>
            <person name="Walsh D.A."/>
            <person name="Denef V.J."/>
            <person name="McMahon K.D."/>
            <person name="Konstantinidis K.T."/>
            <person name="Eloe-Fadrosh E.A."/>
            <person name="Kyrpides N.C."/>
            <person name="Woyke T."/>
        </authorList>
    </citation>
    <scope>NUCLEOTIDE SEQUENCE</scope>
    <source>
        <strain evidence="2">GVMAG-M-3300024261-8</strain>
    </source>
</reference>
<keyword evidence="1" id="KW-0472">Membrane</keyword>
<proteinExistence type="predicted"/>
<evidence type="ECO:0000256" key="1">
    <source>
        <dbReference type="SAM" id="Phobius"/>
    </source>
</evidence>
<organism evidence="2">
    <name type="scientific">viral metagenome</name>
    <dbReference type="NCBI Taxonomy" id="1070528"/>
    <lineage>
        <taxon>unclassified sequences</taxon>
        <taxon>metagenomes</taxon>
        <taxon>organismal metagenomes</taxon>
    </lineage>
</organism>
<protein>
    <recommendedName>
        <fullName evidence="3">F5/8 type C domain-containing protein</fullName>
    </recommendedName>
</protein>
<name>A0A6C0IRY8_9ZZZZ</name>
<dbReference type="AlphaFoldDB" id="A0A6C0IRY8"/>
<dbReference type="EMBL" id="MN740240">
    <property type="protein sequence ID" value="QHT95350.1"/>
    <property type="molecule type" value="Genomic_DNA"/>
</dbReference>
<dbReference type="Gene3D" id="2.60.120.260">
    <property type="entry name" value="Galactose-binding domain-like"/>
    <property type="match status" value="1"/>
</dbReference>
<feature type="transmembrane region" description="Helical" evidence="1">
    <location>
        <begin position="388"/>
        <end position="406"/>
    </location>
</feature>
<sequence length="410" mass="46763">MSMNNEIFQAVPLDEFNVDETKNSFTVDIKDEGKAFMNGIYKVKQSSCLDDQGIHKTSAFSALNLFDGRNSTFWQTPYIKSSKSGYQDGYTQDAYKNGTYIGGGKNKYHKTMLTDGTNIDGEWAEIQFPYKLILTDYYLQATVNPKKYIRRFPTTFSVLGSNDGEKWVVLNKQDGKDVLMSQNATLPVEFKVKDNMFSYSHYRLVISGMSNLPENSSITLSEWSLFGKTCMNLEGNCDGFASDSTGKVEGMSIMNTTMNLHDAINDFNEQYVKYIECNDNTMNPSNSVLNCSKEEMSKNHVFDKYNKIVSYDKDNNVNGGLIYTLQTADINQVRGTAEFDASHNEIMNMYDEDIQTLQNDIQTKMDYINKKKHSLHADMENMYHYNKFGGVVLSILATTTLYYVFFKLNK</sequence>
<dbReference type="SUPFAM" id="SSF49785">
    <property type="entry name" value="Galactose-binding domain-like"/>
    <property type="match status" value="1"/>
</dbReference>
<keyword evidence="1" id="KW-1133">Transmembrane helix</keyword>
<dbReference type="InterPro" id="IPR008979">
    <property type="entry name" value="Galactose-bd-like_sf"/>
</dbReference>